<evidence type="ECO:0000259" key="1">
    <source>
        <dbReference type="Pfam" id="PF00775"/>
    </source>
</evidence>
<comment type="caution">
    <text evidence="2">The sequence shown here is derived from an EMBL/GenBank/DDBJ whole genome shotgun (WGS) entry which is preliminary data.</text>
</comment>
<keyword evidence="3" id="KW-1185">Reference proteome</keyword>
<protein>
    <recommendedName>
        <fullName evidence="1">Intradiol ring-cleavage dioxygenases domain-containing protein</fullName>
    </recommendedName>
</protein>
<dbReference type="InterPro" id="IPR000627">
    <property type="entry name" value="Intradiol_dOase_C"/>
</dbReference>
<evidence type="ECO:0000313" key="3">
    <source>
        <dbReference type="Proteomes" id="UP000628448"/>
    </source>
</evidence>
<sequence>MNRDKFLSITGLSFLGAMFFGGSRKNAPLLTECNDPITPAVPIGPYYKDEKLNRAAIAEHKKGTAITYHIKVEDKACRPVQGAIVDIWQCDADGHYSDFEQEHTAGQTWLRGYQVTNEKGECMFTSIFPGWYTGRLTHVHAKVHIAGKDVLTTNFFFPKAIEEEVFGTTLYPKGINPTTQAQDFELHDDKDTSRRDALVMQVTKQANGSLAGKCTIALA</sequence>
<dbReference type="Pfam" id="PF00775">
    <property type="entry name" value="Dioxygenase_C"/>
    <property type="match status" value="1"/>
</dbReference>
<dbReference type="GO" id="GO:0008199">
    <property type="term" value="F:ferric iron binding"/>
    <property type="evidence" value="ECO:0007669"/>
    <property type="project" value="InterPro"/>
</dbReference>
<dbReference type="SUPFAM" id="SSF49482">
    <property type="entry name" value="Aromatic compound dioxygenase"/>
    <property type="match status" value="1"/>
</dbReference>
<accession>A0A931DZV8</accession>
<organism evidence="2 3">
    <name type="scientific">Panacibacter microcysteis</name>
    <dbReference type="NCBI Taxonomy" id="2793269"/>
    <lineage>
        <taxon>Bacteria</taxon>
        <taxon>Pseudomonadati</taxon>
        <taxon>Bacteroidota</taxon>
        <taxon>Chitinophagia</taxon>
        <taxon>Chitinophagales</taxon>
        <taxon>Chitinophagaceae</taxon>
        <taxon>Panacibacter</taxon>
    </lineage>
</organism>
<dbReference type="Gene3D" id="2.60.130.10">
    <property type="entry name" value="Aromatic compound dioxygenase"/>
    <property type="match status" value="1"/>
</dbReference>
<proteinExistence type="predicted"/>
<dbReference type="AlphaFoldDB" id="A0A931DZV8"/>
<dbReference type="Proteomes" id="UP000628448">
    <property type="component" value="Unassembled WGS sequence"/>
</dbReference>
<dbReference type="EMBL" id="JADWYR010000001">
    <property type="protein sequence ID" value="MBG9376012.1"/>
    <property type="molecule type" value="Genomic_DNA"/>
</dbReference>
<dbReference type="PANTHER" id="PTHR34315:SF1">
    <property type="entry name" value="INTRADIOL RING-CLEAVAGE DIOXYGENASES DOMAIN-CONTAINING PROTEIN-RELATED"/>
    <property type="match status" value="1"/>
</dbReference>
<name>A0A931DZV8_9BACT</name>
<dbReference type="InterPro" id="IPR015889">
    <property type="entry name" value="Intradiol_dOase_core"/>
</dbReference>
<feature type="domain" description="Intradiol ring-cleavage dioxygenases" evidence="1">
    <location>
        <begin position="55"/>
        <end position="207"/>
    </location>
</feature>
<dbReference type="GO" id="GO:0016702">
    <property type="term" value="F:oxidoreductase activity, acting on single donors with incorporation of molecular oxygen, incorporation of two atoms of oxygen"/>
    <property type="evidence" value="ECO:0007669"/>
    <property type="project" value="InterPro"/>
</dbReference>
<gene>
    <name evidence="2" type="ORF">I5907_07185</name>
</gene>
<dbReference type="RefSeq" id="WP_196990034.1">
    <property type="nucleotide sequence ID" value="NZ_JADWYR010000001.1"/>
</dbReference>
<dbReference type="PANTHER" id="PTHR34315">
    <property type="match status" value="1"/>
</dbReference>
<reference evidence="2" key="1">
    <citation type="submission" date="2020-11" db="EMBL/GenBank/DDBJ databases">
        <title>Bacterial whole genome sequence for Panacibacter sp. DH6.</title>
        <authorList>
            <person name="Le V."/>
            <person name="Ko S."/>
            <person name="Ahn C.-Y."/>
            <person name="Oh H.-M."/>
        </authorList>
    </citation>
    <scope>NUCLEOTIDE SEQUENCE</scope>
    <source>
        <strain evidence="2">DH6</strain>
    </source>
</reference>
<evidence type="ECO:0000313" key="2">
    <source>
        <dbReference type="EMBL" id="MBG9376012.1"/>
    </source>
</evidence>